<keyword evidence="2" id="KW-0812">Transmembrane</keyword>
<feature type="region of interest" description="Disordered" evidence="1">
    <location>
        <begin position="132"/>
        <end position="160"/>
    </location>
</feature>
<dbReference type="SUPFAM" id="SSF52087">
    <property type="entry name" value="CRAL/TRIO domain"/>
    <property type="match status" value="1"/>
</dbReference>
<accession>A0A0K9P3H0</accession>
<evidence type="ECO:0000256" key="2">
    <source>
        <dbReference type="SAM" id="Phobius"/>
    </source>
</evidence>
<feature type="compositionally biased region" description="Acidic residues" evidence="1">
    <location>
        <begin position="151"/>
        <end position="160"/>
    </location>
</feature>
<dbReference type="InterPro" id="IPR036865">
    <property type="entry name" value="CRAL-TRIO_dom_sf"/>
</dbReference>
<keyword evidence="2" id="KW-0472">Membrane</keyword>
<protein>
    <recommendedName>
        <fullName evidence="3">CRAL-TRIO domain-containing protein</fullName>
    </recommendedName>
</protein>
<feature type="domain" description="CRAL-TRIO" evidence="3">
    <location>
        <begin position="233"/>
        <end position="381"/>
    </location>
</feature>
<dbReference type="Pfam" id="PF00650">
    <property type="entry name" value="CRAL_TRIO"/>
    <property type="match status" value="1"/>
</dbReference>
<keyword evidence="2" id="KW-1133">Transmembrane helix</keyword>
<dbReference type="CDD" id="cd00170">
    <property type="entry name" value="SEC14"/>
    <property type="match status" value="1"/>
</dbReference>
<dbReference type="SMART" id="SM00516">
    <property type="entry name" value="SEC14"/>
    <property type="match status" value="1"/>
</dbReference>
<dbReference type="PROSITE" id="PS50191">
    <property type="entry name" value="CRAL_TRIO"/>
    <property type="match status" value="1"/>
</dbReference>
<dbReference type="AlphaFoldDB" id="A0A0K9P3H0"/>
<proteinExistence type="predicted"/>
<evidence type="ECO:0000313" key="5">
    <source>
        <dbReference type="Proteomes" id="UP000036987"/>
    </source>
</evidence>
<evidence type="ECO:0000259" key="3">
    <source>
        <dbReference type="PROSITE" id="PS50191"/>
    </source>
</evidence>
<evidence type="ECO:0000313" key="4">
    <source>
        <dbReference type="EMBL" id="KMZ62772.1"/>
    </source>
</evidence>
<gene>
    <name evidence="4" type="ORF">ZOSMA_446G00090</name>
</gene>
<dbReference type="Gene3D" id="3.40.525.10">
    <property type="entry name" value="CRAL-TRIO lipid binding domain"/>
    <property type="match status" value="1"/>
</dbReference>
<comment type="caution">
    <text evidence="4">The sequence shown here is derived from an EMBL/GenBank/DDBJ whole genome shotgun (WGS) entry which is preliminary data.</text>
</comment>
<dbReference type="EMBL" id="LFYR01001322">
    <property type="protein sequence ID" value="KMZ62772.1"/>
    <property type="molecule type" value="Genomic_DNA"/>
</dbReference>
<dbReference type="Proteomes" id="UP000036987">
    <property type="component" value="Unassembled WGS sequence"/>
</dbReference>
<name>A0A0K9P3H0_ZOSMR</name>
<dbReference type="STRING" id="29655.A0A0K9P3H0"/>
<dbReference type="InterPro" id="IPR001251">
    <property type="entry name" value="CRAL-TRIO_dom"/>
</dbReference>
<dbReference type="OMA" id="WNPFRVL"/>
<dbReference type="PANTHER" id="PTHR47041">
    <property type="entry name" value="SEC14 CYTOSOLIC FACTOR FAMILY PROTEIN / PHOSPHOGLYCERIDE TRANSFER FAMILY PROTEIN"/>
    <property type="match status" value="1"/>
</dbReference>
<feature type="transmembrane region" description="Helical" evidence="2">
    <location>
        <begin position="427"/>
        <end position="446"/>
    </location>
</feature>
<reference evidence="5" key="1">
    <citation type="journal article" date="2016" name="Nature">
        <title>The genome of the seagrass Zostera marina reveals angiosperm adaptation to the sea.</title>
        <authorList>
            <person name="Olsen J.L."/>
            <person name="Rouze P."/>
            <person name="Verhelst B."/>
            <person name="Lin Y.-C."/>
            <person name="Bayer T."/>
            <person name="Collen J."/>
            <person name="Dattolo E."/>
            <person name="De Paoli E."/>
            <person name="Dittami S."/>
            <person name="Maumus F."/>
            <person name="Michel G."/>
            <person name="Kersting A."/>
            <person name="Lauritano C."/>
            <person name="Lohaus R."/>
            <person name="Toepel M."/>
            <person name="Tonon T."/>
            <person name="Vanneste K."/>
            <person name="Amirebrahimi M."/>
            <person name="Brakel J."/>
            <person name="Bostroem C."/>
            <person name="Chovatia M."/>
            <person name="Grimwood J."/>
            <person name="Jenkins J.W."/>
            <person name="Jueterbock A."/>
            <person name="Mraz A."/>
            <person name="Stam W.T."/>
            <person name="Tice H."/>
            <person name="Bornberg-Bauer E."/>
            <person name="Green P.J."/>
            <person name="Pearson G.A."/>
            <person name="Procaccini G."/>
            <person name="Duarte C.M."/>
            <person name="Schmutz J."/>
            <person name="Reusch T.B.H."/>
            <person name="Van de Peer Y."/>
        </authorList>
    </citation>
    <scope>NUCLEOTIDE SEQUENCE [LARGE SCALE GENOMIC DNA]</scope>
    <source>
        <strain evidence="5">cv. Finnish</strain>
    </source>
</reference>
<dbReference type="OrthoDB" id="1434354at2759"/>
<sequence>MMGRVRMPDSSRNMEISSNRLTTTQQIVHCPKFTTKKTLNQMKVMFLGCETSSQIAVFLLKLAALEIIRRLSSRKCPAFWQALQAMQVLTCPPLKWIQRWAPIKNLVNGLQAISRPLLFLSITTTLSDHSKKIPQNDVNSQADSSKRDFDDTPESFDPEENESFLVKLRKDLEKQGIVLPERINNDELRRFYIASNGDFSCFSHSLTKTIRWRETYKFLSPTELEKWAHFVFWHGYDVMLRPCLIIRLGLACSSVVSKDIPEFTHAIVSQIEQGVLSLLNGDDPRISVLMDCEGLSPFRFPTQLLTSCSTLLQDHYPRRLANFLIVRLPPVTRVISQAFIQVLKPTTRKKLKIEGEMCPRLLAELFQSMPSFLGGNCECGHCCVLPQTGKTQKLPLLKGMTVAHNKLSRETPDVELYGTLKNLKMKTIIGIIIVFLIFFYFCSFRLTD</sequence>
<dbReference type="PANTHER" id="PTHR47041:SF2">
    <property type="entry name" value="SEC14 CYTOSOLIC FACTOR FAMILY PROTEIN _ PHOSPHOGLYCERIDE TRANSFER FAMILY PROTEIN"/>
    <property type="match status" value="1"/>
</dbReference>
<keyword evidence="5" id="KW-1185">Reference proteome</keyword>
<evidence type="ECO:0000256" key="1">
    <source>
        <dbReference type="SAM" id="MobiDB-lite"/>
    </source>
</evidence>
<organism evidence="4 5">
    <name type="scientific">Zostera marina</name>
    <name type="common">Eelgrass</name>
    <dbReference type="NCBI Taxonomy" id="29655"/>
    <lineage>
        <taxon>Eukaryota</taxon>
        <taxon>Viridiplantae</taxon>
        <taxon>Streptophyta</taxon>
        <taxon>Embryophyta</taxon>
        <taxon>Tracheophyta</taxon>
        <taxon>Spermatophyta</taxon>
        <taxon>Magnoliopsida</taxon>
        <taxon>Liliopsida</taxon>
        <taxon>Zosteraceae</taxon>
        <taxon>Zostera</taxon>
    </lineage>
</organism>